<evidence type="ECO:0000313" key="5">
    <source>
        <dbReference type="Proteomes" id="UP001652409"/>
    </source>
</evidence>
<evidence type="ECO:0000256" key="2">
    <source>
        <dbReference type="SAM" id="Phobius"/>
    </source>
</evidence>
<keyword evidence="5" id="KW-1185">Reference proteome</keyword>
<accession>A0ABT2TUV1</accession>
<dbReference type="Pfam" id="PF17802">
    <property type="entry name" value="SpaA"/>
    <property type="match status" value="1"/>
</dbReference>
<dbReference type="Proteomes" id="UP001652409">
    <property type="component" value="Unassembled WGS sequence"/>
</dbReference>
<feature type="compositionally biased region" description="Polar residues" evidence="1">
    <location>
        <begin position="118"/>
        <end position="130"/>
    </location>
</feature>
<dbReference type="Gene3D" id="2.160.20.20">
    <property type="match status" value="3"/>
</dbReference>
<proteinExistence type="predicted"/>
<dbReference type="SUPFAM" id="SSF117074">
    <property type="entry name" value="Hypothetical protein PA1324"/>
    <property type="match status" value="1"/>
</dbReference>
<dbReference type="RefSeq" id="WP_158421920.1">
    <property type="nucleotide sequence ID" value="NZ_JAOQJL010000021.1"/>
</dbReference>
<evidence type="ECO:0000313" key="4">
    <source>
        <dbReference type="EMBL" id="MCU6765999.1"/>
    </source>
</evidence>
<feature type="transmembrane region" description="Helical" evidence="2">
    <location>
        <begin position="4189"/>
        <end position="4207"/>
    </location>
</feature>
<dbReference type="InterPro" id="IPR011050">
    <property type="entry name" value="Pectin_lyase_fold/virulence"/>
</dbReference>
<dbReference type="SUPFAM" id="SSF51126">
    <property type="entry name" value="Pectin lyase-like"/>
    <property type="match status" value="5"/>
</dbReference>
<dbReference type="Gene3D" id="2.60.40.10">
    <property type="entry name" value="Immunoglobulins"/>
    <property type="match status" value="2"/>
</dbReference>
<keyword evidence="2" id="KW-0812">Transmembrane</keyword>
<dbReference type="NCBIfam" id="TIGR01167">
    <property type="entry name" value="LPXTG_anchor"/>
    <property type="match status" value="1"/>
</dbReference>
<feature type="region of interest" description="Disordered" evidence="1">
    <location>
        <begin position="59"/>
        <end position="134"/>
    </location>
</feature>
<sequence>MKNNHWRSFKKGMSWFLTFAIAIGSQGTGLSAATLDYGQDYQVSVNSDVEDTTQVEDISASGSNADTFNAGQIPASDSEGDTTQVEDISIPDREEDPAQVEDISTSGSEGDISRVEDSSAQDSEGNTSQIEDVFTDGDGVLVDNHEETADTTFLDAPADVKEGTIQYQIEEARKAGSTTLTISLDDSFPATVEENLLIPRGMEIVLDLNGHTLTVDKSSAEAGKDTNNITVYGQLTLKNGSLSGSASSAGNENTRGVFVCYGGRLILGEGSQITGYSASGRGGGVYVSDGAGLSMNGGRIHDNCSGISGGGVWIYRTSNLSYENGTITGNKAALNGGGVYIQKDDSETITWGSGIAITENHADHNGGGLYIHSVSDVGNELIFDGLTISQNTAGVSGGGVQIQEPVHFTMASGAVSYNQAVTHGGGLYLNSTDKKPAQVSLTGGTIQGNTLTDDVFNYYESETHLGGGMWISNYANVVLSGVQILDNETVGTGGGIAMGNYCQVQIREGTLVHGNKSWYHGGGIYGIYTNVEMTGGEISDNRATGGSTPHGGGFFLNAGKLIASGGNICRNFAGAYGGGGFITTTILSGDVTVTDNKANSHGGGIFGSVTMSDRARIQGNTSGYGGGVNGTLVMNGGFVCGNTVSGWNGGGGAAGTVTLNEGEISGNHSAGVGGGVRGTLYMNGGVIKDNTADGGGGALYGAGTLSSGEITNNQSASTGGCAYLAENGRNLTITGDVQIHNNRAVHGGAVSLVGGTVQISGGVISENQANRLGGGVYVWTSNALNPKITIEKEAVISDNQAPGTGTAPGGQDLYVAATLTVNNGSNPVYYTPVVSLPSADQMTSATGTSGIAWYDEADDTRNTTGLQLDTTNRTKIYQYTFLYSDPEVKTVARLDDSKEYATVQAAVDAAGDGQLHRITLLKEDQESVQIPKGTSICFDLNGNTIRGSGKTNTPVFTVKGEMTLEDSSEDQTGYIIGGTPAADGRGGCFYLEHGSLVMNGGTIGPSASGSGIYVKHKDSSFVMNGGRITKNKASAVSVWQGSFRMTGGEITGNNADHGGGIYAWGSANINIEGGNITGNTAACGGGIRIRDHAVCHISGGEISGNATSNASSSWGGGGIAVSWANLYVTGGTITDNTTSGLGGGIRADEGSTVSVTGGIIYGNQWTFGKSDLYATKGVNLTLLSASVMKPEAYNCWYDCENDQVYTAEIGAASLEQPCNLYAWYKEELTSSDAAQILDESGQEHNFSSVQEAVQAAADGQRIYLLKDCDESVQIGKDKNVILDLNGYTLCSSQENVLDVRGKLEVDSTTANIHTNPDQGGRIQPAEGVAGNRGVFVREGGAFTLKGGVITGFSGVKYGGGIYADQDTSVTISGGEITGNQAVYGGGIACYSIRSNTPSSFTMTGGKIWNNQSEKDGGGVYMGRPFNLANQIQISGGEICENTAGGHGGGVSADFTQGSNTASQILISGGKIHHNTAATDGAGVYIQNCKTVVIGPDLEVSYNKGAGSGGGIRAVRVTELTVENIDAHHNQAKSGGGLSLSAGELLIKDCKIHHNSTRQYGVYSYSGGAGFNSTKKLEIQKGEFYSNGAYNGGGMSVSTNAGGQAVIGKDVWIHDNKATEGGGLRIDSVGKLTVNGLIENNSASTGGGIRVASNSSEIHFADVTVQNNKATGSGGGIYLNDGNPSKVYLEDPARILGNTASSGGGIGTRLSQMILSGGVIADNKASYLGGGVYLDGHRTWGTHQVQITGDVQIINNQALNGGGVGCSENTVVTMDGGRICNNKATYGGGVWVSAVKGGFILKTPEEAGSTAKLYGNQAGYGRDVCGNYDKSYKNSKVQLFAAAHMFGADEDKDGSCWYNETKNTSITDPIDYDPVTTPCYLTLQYASKVPVAKIKNEAGTYDAYTSLQQAVNAVKEGKYKDVAPEIFLIKDINESIQVPGDVSAVLNLNGHKLQGTDTAITCSGDLRILDEKTEGLDPGEETGTISGSTDNLGGGILVLSGGCVTMESGQISMCSAPTRQSDRGGAGVAVSGGTFILDHTASINECVAAFGAAVHVGSGSSLFEMRGGTICNNTAKIIYNSGSGIIYSTGGTVRISGGRIADNVVGDWGTIYLASGKCVLEGGEITGNQARYGGGFYIGGAASVWMSNTQISDNQATVNGGAIYNEGQLHILDGTKIAGNQAVYGGAIYQTRGTIKMAGGTVTGNQAEKGGGLAQNPQVGNAGSFVLSGGLLCENQSTVDGTGNDIFSLYEGTGNYENVSVSQKPSVTLIQAAAMTEDNGKATKYNAWRNDAYQGNQLEGTDVTNGYYITGGVDQSNNLKLTAVTYKEAEVKGPDSTVQVKSIGVKTTKNEDGTSDGGGVFDTECAGDEKTAQQLLDEGDSQTYESQEEITEGETQEQMAQRHHYLYNGDILKMICHDGKWYERDQAVMWSPGNDSSYTNGIVRSFDTVKYNLRFTLEDIGKDEEDEGNQEGTPSVTDDTLQLWVEMKLPVDSSLASFSEMNMKYHHIYEQKQADGSYAQYLRGYWELEENKGGTVYRTLAISVKGMNNGDLLKPSFTAWVGGNEEDEQNPKSCSSKTLTVSAAPRYNILLKRNSQLAYTSYFDMESGEETTEEEVKKIQDAGGDTSHIVYGTMLGYGITLQMYNNKTNKGIRGLQAPTGDIQFDISFGGELVMNGSSLGENAAPYAWAYKANETGETGNSFTDAQKTVNVDWNDEDDYNKTTTYGWDAAPYNTGNSAIGCYSGGFWKGALKQRNETGDKHLTLHFTVSNYSVASSSPSATANGSWDNQVGRSGYVNSFSAGYVQVLYPFDKKVAAGQSGYLEVNMECAASDLNISSVTGLTPESTENGLDAMESFFGKDYKNHAVHEMNYLDNYLNHSTGLYIYAEGGNGDHLSKTNYFSKETGTDLISTSEGTGSTPLGSQVYIDADVSFSSREYYTDDVKDPHYIPPDKFDPQVDNLLEYNYLTGVNLLQKFDSDAYTPVCEEKIIDRQVNHGTGNSWTWVGKSAGTNSTNAFLVGTSESATTWSSSGNLKTKSFKLTVLYGAKPDGTNWTKTETADGGEAEMDAYTEEKLIYFTSLDELKAYFAAKGNPDGRCVALLYEVRDCCIRTGRSLYIRSRMQITKDFAKTGGTYCTTNDVRGWTTYRPTYKRYYNDGKQDAILFLATWRSRQYGTADGIVAYGNGDTGGPLPDGYVNTLMESQDPVMKYTKQRCDFPFNGYKKTEYQNGVKKNGTHVMGWMAGNTLLLYTLVSEIGVKNTDLIKGSNREKTYYNVSDGERTANFMVMPRLQISSATKDHELVANGSQATDVVITMTIPKDLHYNKGSLQFDYSAPGNQCKYKAGDLAWDVKQTDNPDGTTTLTLCSTVSDINKGLPYIRYNCTIGKKGADENEDVKDNQQLTTKVQIHTTYEEIHRITGQANSAEQTIIATRTNDDAIYKETGRDLIEIGDDLIYYLNYSNHTENLNPIQLCDILPANGDGRDSSFHGGYRVKEIYLDFTREADRQAFLENGAGQLKYRKGGISAKDLTQDERTLILNTIDNGKWFDLASSYEPSEYTENGLTMYRLTCRAGADGRWAKGEELIHYADGNGTIDAIYGFVPQVSEKGNFRMGLVFTPFTKDNATLLKIGSVTQRGGDVYNNSFFYRSGGLTSQAPTVSSSVEGTRTAKRKIAGLVWLDQDQNGNYRPAINGYSTTDRLLSKVDVYLYQESEPSSSKITKNPDGSFSQVIGGKTRTMSATTVDGKTLYPAVDVMGNLLDKVVTGSDGAYAFENLAEGSYYIVLQDEGDDYAVTGGTRVLPFERLSITPEREDAKKTLAQPGRDTDKALPEYQGADTADQGAAAMKRTVIANNGSGITLPGLNSMVSWEYVTNHWDCGLYYLDLSIEKKWAQTTSIPDQASVLFEITGSTGTGEDAVSYLAATYTATIASGKVTAQAEGMARPYSKTEGAPLQIPTAVAASQDKGNKTMRWLIQNQPMQAEGANGVIHYDFKETAKDGEGNSLPGFVMTRRSDSTAEDQTRRFAVWNTQINYEICLGKKGSEGEPLSNAVFTLYKDKNCRVPAGITMKTDQQGNGTITGLEAGTGAVYYIKETKAPSGYFLNKGILKLTIAYKDKTKYYDPTISLERITDETTGDPLDPVADLDKMSISCTVDDSEKDPDSLVPEVPLKYSISFELTDSCIYSLPKTGGRGIWWEMLFGTGMMLTAVYLYSKKRRNLI</sequence>
<dbReference type="InterPro" id="IPR012332">
    <property type="entry name" value="Autotransporter_pectin_lyase_C"/>
</dbReference>
<dbReference type="InterPro" id="IPR006626">
    <property type="entry name" value="PbH1"/>
</dbReference>
<dbReference type="InterPro" id="IPR012334">
    <property type="entry name" value="Pectin_lyas_fold"/>
</dbReference>
<keyword evidence="2" id="KW-0472">Membrane</keyword>
<dbReference type="PANTHER" id="PTHR11319">
    <property type="entry name" value="G PROTEIN-COUPLED RECEPTOR-RELATED"/>
    <property type="match status" value="1"/>
</dbReference>
<gene>
    <name evidence="4" type="ORF">OCV61_11315</name>
</gene>
<dbReference type="Gene3D" id="2.160.20.10">
    <property type="entry name" value="Single-stranded right-handed beta-helix, Pectin lyase-like"/>
    <property type="match status" value="1"/>
</dbReference>
<dbReference type="SMART" id="SM00710">
    <property type="entry name" value="PbH1"/>
    <property type="match status" value="29"/>
</dbReference>
<organism evidence="4 5">
    <name type="scientific">Blautia ammoniilytica</name>
    <dbReference type="NCBI Taxonomy" id="2981782"/>
    <lineage>
        <taxon>Bacteria</taxon>
        <taxon>Bacillati</taxon>
        <taxon>Bacillota</taxon>
        <taxon>Clostridia</taxon>
        <taxon>Lachnospirales</taxon>
        <taxon>Lachnospiraceae</taxon>
        <taxon>Blautia</taxon>
    </lineage>
</organism>
<feature type="region of interest" description="Disordered" evidence="1">
    <location>
        <begin position="3808"/>
        <end position="3828"/>
    </location>
</feature>
<dbReference type="InterPro" id="IPR013783">
    <property type="entry name" value="Ig-like_fold"/>
</dbReference>
<reference evidence="4 5" key="1">
    <citation type="journal article" date="2021" name="ISME Commun">
        <title>Automated analysis of genomic sequences facilitates high-throughput and comprehensive description of bacteria.</title>
        <authorList>
            <person name="Hitch T.C.A."/>
        </authorList>
    </citation>
    <scope>NUCLEOTIDE SEQUENCE [LARGE SCALE GENOMIC DNA]</scope>
    <source>
        <strain evidence="4 5">Sanger_23</strain>
    </source>
</reference>
<keyword evidence="2" id="KW-1133">Transmembrane helix</keyword>
<feature type="compositionally biased region" description="Polar residues" evidence="1">
    <location>
        <begin position="60"/>
        <end position="70"/>
    </location>
</feature>
<protein>
    <submittedName>
        <fullName evidence="4">SpaA isopeptide-forming pilin-related protein</fullName>
    </submittedName>
</protein>
<feature type="domain" description="SpaA-like prealbumin fold" evidence="3">
    <location>
        <begin position="4033"/>
        <end position="4111"/>
    </location>
</feature>
<dbReference type="PANTHER" id="PTHR11319:SF35">
    <property type="entry name" value="OUTER MEMBRANE PROTEIN PMPC-RELATED"/>
    <property type="match status" value="1"/>
</dbReference>
<comment type="caution">
    <text evidence="4">The sequence shown here is derived from an EMBL/GenBank/DDBJ whole genome shotgun (WGS) entry which is preliminary data.</text>
</comment>
<dbReference type="InterPro" id="IPR041033">
    <property type="entry name" value="SpaA_PFL_dom_1"/>
</dbReference>
<evidence type="ECO:0000259" key="3">
    <source>
        <dbReference type="Pfam" id="PF17802"/>
    </source>
</evidence>
<dbReference type="EMBL" id="JAOQJL010000021">
    <property type="protein sequence ID" value="MCU6765999.1"/>
    <property type="molecule type" value="Genomic_DNA"/>
</dbReference>
<name>A0ABT2TUV1_9FIRM</name>
<evidence type="ECO:0000256" key="1">
    <source>
        <dbReference type="SAM" id="MobiDB-lite"/>
    </source>
</evidence>